<dbReference type="PANTHER" id="PTHR15572:SF0">
    <property type="entry name" value="GLUTAMINE-RICH PROTEIN-RELATED"/>
    <property type="match status" value="1"/>
</dbReference>
<dbReference type="VEuPathDB" id="ToxoDB:ETH_00009140"/>
<dbReference type="AlphaFoldDB" id="U6L3A9"/>
<evidence type="ECO:0000256" key="1">
    <source>
        <dbReference type="SAM" id="MobiDB-lite"/>
    </source>
</evidence>
<dbReference type="VEuPathDB" id="ToxoDB:ETH2_1009200"/>
<feature type="region of interest" description="Disordered" evidence="1">
    <location>
        <begin position="322"/>
        <end position="348"/>
    </location>
</feature>
<dbReference type="GeneID" id="25251029"/>
<dbReference type="InterPro" id="IPR046357">
    <property type="entry name" value="PPIase_dom_sf"/>
</dbReference>
<feature type="compositionally biased region" description="Low complexity" evidence="1">
    <location>
        <begin position="322"/>
        <end position="347"/>
    </location>
</feature>
<keyword evidence="3" id="KW-1185">Reference proteome</keyword>
<dbReference type="GO" id="GO:0003755">
    <property type="term" value="F:peptidyl-prolyl cis-trans isomerase activity"/>
    <property type="evidence" value="ECO:0007669"/>
    <property type="project" value="InterPro"/>
</dbReference>
<organism evidence="2 3">
    <name type="scientific">Eimeria tenella</name>
    <name type="common">Coccidian parasite</name>
    <dbReference type="NCBI Taxonomy" id="5802"/>
    <lineage>
        <taxon>Eukaryota</taxon>
        <taxon>Sar</taxon>
        <taxon>Alveolata</taxon>
        <taxon>Apicomplexa</taxon>
        <taxon>Conoidasida</taxon>
        <taxon>Coccidia</taxon>
        <taxon>Eucoccidiorida</taxon>
        <taxon>Eimeriorina</taxon>
        <taxon>Eimeriidae</taxon>
        <taxon>Eimeria</taxon>
    </lineage>
</organism>
<gene>
    <name evidence="2" type="ORF">ETH_00009140</name>
</gene>
<evidence type="ECO:0000313" key="2">
    <source>
        <dbReference type="EMBL" id="CDJ43089.1"/>
    </source>
</evidence>
<name>U6L3A9_EIMTE</name>
<reference evidence="2" key="1">
    <citation type="submission" date="2013-10" db="EMBL/GenBank/DDBJ databases">
        <title>Genomic analysis of the causative agents of coccidiosis in chickens.</title>
        <authorList>
            <person name="Reid A.J."/>
            <person name="Blake D."/>
            <person name="Billington K."/>
            <person name="Browne H."/>
            <person name="Dunn M."/>
            <person name="Hung S."/>
            <person name="Kawahara F."/>
            <person name="Miranda-Saavedra D."/>
            <person name="Mourier T."/>
            <person name="Nagra H."/>
            <person name="Otto T.D."/>
            <person name="Rawlings N."/>
            <person name="Sanchez A."/>
            <person name="Sanders M."/>
            <person name="Subramaniam C."/>
            <person name="Tay Y."/>
            <person name="Dear P."/>
            <person name="Doerig C."/>
            <person name="Gruber A."/>
            <person name="Parkinson J."/>
            <person name="Shirley M."/>
            <person name="Wan K.L."/>
            <person name="Berriman M."/>
            <person name="Tomley F."/>
            <person name="Pain A."/>
        </authorList>
    </citation>
    <scope>NUCLEOTIDE SEQUENCE [LARGE SCALE GENOMIC DNA]</scope>
    <source>
        <strain evidence="2">Houghton</strain>
    </source>
</reference>
<dbReference type="EMBL" id="HG675750">
    <property type="protein sequence ID" value="CDJ43089.1"/>
    <property type="molecule type" value="Genomic_DNA"/>
</dbReference>
<dbReference type="GO" id="GO:0045893">
    <property type="term" value="P:positive regulation of DNA-templated transcription"/>
    <property type="evidence" value="ECO:0007669"/>
    <property type="project" value="TreeGrafter"/>
</dbReference>
<evidence type="ECO:0000313" key="3">
    <source>
        <dbReference type="Proteomes" id="UP000030747"/>
    </source>
</evidence>
<dbReference type="PANTHER" id="PTHR15572">
    <property type="entry name" value="GLIOMA TUMOR SUPPRESSOR CANDIDATE REGION GENE 1"/>
    <property type="match status" value="1"/>
</dbReference>
<proteinExistence type="predicted"/>
<dbReference type="OrthoDB" id="354541at2759"/>
<accession>U6L3A9</accession>
<dbReference type="Gene3D" id="3.10.50.40">
    <property type="match status" value="1"/>
</dbReference>
<protein>
    <submittedName>
        <fullName evidence="2">Uncharacterized protein</fullName>
    </submittedName>
</protein>
<dbReference type="GO" id="GO:0016514">
    <property type="term" value="C:SWI/SNF complex"/>
    <property type="evidence" value="ECO:0007669"/>
    <property type="project" value="TreeGrafter"/>
</dbReference>
<dbReference type="InterPro" id="IPR052438">
    <property type="entry name" value="Chromatin_remod/trans_coact"/>
</dbReference>
<dbReference type="OMA" id="TICPRVA"/>
<dbReference type="SUPFAM" id="SSF54534">
    <property type="entry name" value="FKBP-like"/>
    <property type="match status" value="1"/>
</dbReference>
<dbReference type="Proteomes" id="UP000030747">
    <property type="component" value="Unassembled WGS sequence"/>
</dbReference>
<feature type="region of interest" description="Disordered" evidence="1">
    <location>
        <begin position="223"/>
        <end position="245"/>
    </location>
</feature>
<sequence length="626" mass="67781">MGPPCMQGAPTTHMVAQLIASREPWETPLQLTAVCRGGGLAAAAAAAAEEGGAQQQPAAAAAAAAAAAVPAAAAAAACSIDPQCMQAADLYADSIWLQELIEQQKRAPLSKGAPPPAVWQLLSGQRLLKRLVLEGEGEENPSLNSEVVLEFCLMTIKGLKLLDNKSLNSEFIQVPLANTAPGIREAVLTMRHNERALFLLSPSLYLPEAANLLLPFNATAAAREMGGPQGPPEGPPWAAAASRPPLPLDQQDRIKRLQQRLQHMQQQLQQQQLQLQQQQPLGAQDAVELTGREWLMLDMTLCSFHERGTRWWGIAPDEMEEQLLQQQPQQQQQQQQQRQRQLPLQQQFPVEEIPDGLTTRDVIEAKTDMLKQSIHDEMASNPQSPLWEDLQPQLTKAHKQQQADYFEDLHGLNTPEDPSLCGSRGYLEHRLGAPINAGGYEGGPRMQGLSSVYGWQETNGAFELALLLKKGIRREHLAVELRPRHFRLKVLGKTVFEDSFLYTVDASAGPSWAITEAAVAQKALTREEVAALLRDSPAFAAAAAATAAGPSAAAAGGTSSSSSSETVPHPHTGIPVPRGFVFEGVFAPVPEAATDLSELKKLPAIVLNFNKTRNSRGMWGSCFVSV</sequence>
<dbReference type="RefSeq" id="XP_013233839.1">
    <property type="nucleotide sequence ID" value="XM_013378385.1"/>
</dbReference>
<reference evidence="2" key="2">
    <citation type="submission" date="2013-10" db="EMBL/GenBank/DDBJ databases">
        <authorList>
            <person name="Aslett M."/>
        </authorList>
    </citation>
    <scope>NUCLEOTIDE SEQUENCE [LARGE SCALE GENOMIC DNA]</scope>
    <source>
        <strain evidence="2">Houghton</strain>
    </source>
</reference>